<accession>A0AAD9N383</accession>
<dbReference type="AlphaFoldDB" id="A0AAD9N383"/>
<dbReference type="Proteomes" id="UP001209878">
    <property type="component" value="Unassembled WGS sequence"/>
</dbReference>
<proteinExistence type="predicted"/>
<reference evidence="1" key="1">
    <citation type="journal article" date="2023" name="Mol. Biol. Evol.">
        <title>Third-Generation Sequencing Reveals the Adaptive Role of the Epigenome in Three Deep-Sea Polychaetes.</title>
        <authorList>
            <person name="Perez M."/>
            <person name="Aroh O."/>
            <person name="Sun Y."/>
            <person name="Lan Y."/>
            <person name="Juniper S.K."/>
            <person name="Young C.R."/>
            <person name="Angers B."/>
            <person name="Qian P.Y."/>
        </authorList>
    </citation>
    <scope>NUCLEOTIDE SEQUENCE</scope>
    <source>
        <strain evidence="1">R07B-5</strain>
    </source>
</reference>
<organism evidence="1 2">
    <name type="scientific">Ridgeia piscesae</name>
    <name type="common">Tubeworm</name>
    <dbReference type="NCBI Taxonomy" id="27915"/>
    <lineage>
        <taxon>Eukaryota</taxon>
        <taxon>Metazoa</taxon>
        <taxon>Spiralia</taxon>
        <taxon>Lophotrochozoa</taxon>
        <taxon>Annelida</taxon>
        <taxon>Polychaeta</taxon>
        <taxon>Sedentaria</taxon>
        <taxon>Canalipalpata</taxon>
        <taxon>Sabellida</taxon>
        <taxon>Siboglinidae</taxon>
        <taxon>Ridgeia</taxon>
    </lineage>
</organism>
<gene>
    <name evidence="1" type="ORF">NP493_2114g00003</name>
</gene>
<evidence type="ECO:0000313" key="2">
    <source>
        <dbReference type="Proteomes" id="UP001209878"/>
    </source>
</evidence>
<dbReference type="EMBL" id="JAODUO010002111">
    <property type="protein sequence ID" value="KAK2155080.1"/>
    <property type="molecule type" value="Genomic_DNA"/>
</dbReference>
<comment type="caution">
    <text evidence="1">The sequence shown here is derived from an EMBL/GenBank/DDBJ whole genome shotgun (WGS) entry which is preliminary data.</text>
</comment>
<evidence type="ECO:0000313" key="1">
    <source>
        <dbReference type="EMBL" id="KAK2155080.1"/>
    </source>
</evidence>
<keyword evidence="2" id="KW-1185">Reference proteome</keyword>
<name>A0AAD9N383_RIDPI</name>
<sequence length="96" mass="10993">MRSLRRILGIKWSDRIINKKVFLHAATPSIYSLLRQGRIRWLGHRMQDGKIPKDLLHGELATGRRAGGRLQLRIKDICVGDMKALAMDTDGWDDLT</sequence>
<protein>
    <submittedName>
        <fullName evidence="1">Uncharacterized protein</fullName>
    </submittedName>
</protein>